<gene>
    <name evidence="5" type="ORF">HNQ39_002360</name>
</gene>
<dbReference type="InterPro" id="IPR011444">
    <property type="entry name" value="DUF1549"/>
</dbReference>
<feature type="chain" id="PRO_5030978279" description="DUF1553 domain-containing protein" evidence="1">
    <location>
        <begin position="22"/>
        <end position="1156"/>
    </location>
</feature>
<protein>
    <recommendedName>
        <fullName evidence="7">DUF1553 domain-containing protein</fullName>
    </recommendedName>
</protein>
<dbReference type="EMBL" id="JACHGW010000002">
    <property type="protein sequence ID" value="MBB6050569.1"/>
    <property type="molecule type" value="Genomic_DNA"/>
</dbReference>
<feature type="domain" description="DUF1549" evidence="2">
    <location>
        <begin position="133"/>
        <end position="338"/>
    </location>
</feature>
<dbReference type="SUPFAM" id="SSF46626">
    <property type="entry name" value="Cytochrome c"/>
    <property type="match status" value="1"/>
</dbReference>
<feature type="domain" description="DUF1553" evidence="3">
    <location>
        <begin position="852"/>
        <end position="1109"/>
    </location>
</feature>
<dbReference type="InterPro" id="IPR022655">
    <property type="entry name" value="DUF1553"/>
</dbReference>
<evidence type="ECO:0000259" key="4">
    <source>
        <dbReference type="Pfam" id="PF07635"/>
    </source>
</evidence>
<name>A0A7W9W5K7_ARMRO</name>
<feature type="domain" description="Cytochrome C Planctomycete-type" evidence="4">
    <location>
        <begin position="44"/>
        <end position="90"/>
    </location>
</feature>
<keyword evidence="6" id="KW-1185">Reference proteome</keyword>
<dbReference type="Pfam" id="PF07635">
    <property type="entry name" value="PSCyt1"/>
    <property type="match status" value="1"/>
</dbReference>
<evidence type="ECO:0000259" key="3">
    <source>
        <dbReference type="Pfam" id="PF07587"/>
    </source>
</evidence>
<evidence type="ECO:0000256" key="1">
    <source>
        <dbReference type="SAM" id="SignalP"/>
    </source>
</evidence>
<dbReference type="Pfam" id="PF07583">
    <property type="entry name" value="PSCyt2"/>
    <property type="match status" value="1"/>
</dbReference>
<evidence type="ECO:0000313" key="5">
    <source>
        <dbReference type="EMBL" id="MBB6050569.1"/>
    </source>
</evidence>
<dbReference type="GO" id="GO:0009055">
    <property type="term" value="F:electron transfer activity"/>
    <property type="evidence" value="ECO:0007669"/>
    <property type="project" value="InterPro"/>
</dbReference>
<organism evidence="5 6">
    <name type="scientific">Armatimonas rosea</name>
    <dbReference type="NCBI Taxonomy" id="685828"/>
    <lineage>
        <taxon>Bacteria</taxon>
        <taxon>Bacillati</taxon>
        <taxon>Armatimonadota</taxon>
        <taxon>Armatimonadia</taxon>
        <taxon>Armatimonadales</taxon>
        <taxon>Armatimonadaceae</taxon>
        <taxon>Armatimonas</taxon>
    </lineage>
</organism>
<evidence type="ECO:0000313" key="6">
    <source>
        <dbReference type="Proteomes" id="UP000520814"/>
    </source>
</evidence>
<proteinExistence type="predicted"/>
<sequence>MKRELAGLLALTGLVTAAALAQSKPKSAAPDFNREVRPILANYCLKCHGPDDKHREAGLRLDQSPGAAKLKEVLARISKPAGDALQMPPSHTNKPLSAAQKSILQRWVASGAKYEKHWAFVSPLTPARRGDTIDSLVSARLKPRGLALQPEADRYTLIRRVSLDLTGLPPTLDETEAFVKDTRPDAYEKLVDRLLASPHYGERWARKWLDLARYADTNGYEKDKPRTIWPWRDWVIKALNNDMPFDQFTIKQLAGDLLPGATLDDKIATGFHRNTMLNEEGGIDPLEFRYYAMVDRMATTGATWLGLTIQCAQCHTHKYDPITHKEYYQLMAFLDNTEEPELDVVTPELAKKRTEVEKTIAEREATLAESWPLALPLRWSTPAVGEVKVASGAKPEVRPDGAVFVSGTNPDKDTYTLTLAGGAEPVSALRLEALTDPALGGMGPGRTAHGNFVLTELEVKADGKPVKLVRGEHDFAQDGFSAQAALDGKPNTGWAIAGTGNWNVNRTATFSLAKPTAAKTWTVTLRQDYGGQHTLGKFRLSLATPQPDSDPRPVETRRKEAFERAFATWKATQQAGAVRWEVVKPVKASSNLPLLTIQPDGIVYVSGDGTKRDVYDIQLASLPKGVTGVRLEALPDDRLPSHGPGRVAYEGPHGDFHLSTLTPSAGKLVKGVSNVGNAQNALDTNPQTGWNINGSQGKPSVAVFSFEKPLETDTLALTMVFEQYYAAGLGKFRLSVTTDSPPAPKNGGGGGFLALLPALEDALARNDDAALRTQFVRVAPELASARTELESLRRSLPQPPTTLVFIERPKENPRATFIHNRGEFLQPTEKVSAAVPALFSPLPLGEGLGRGGRLAFARWLVSPENPLTARVIVNRAWAAFFGKGIVKTTEDFGYQGTPPTHPELLDNLAVEFMRSGWSQKTLHKRIVMSQTYRQSSKVTPQSLAKDPENLWLSRGPRVRLDAELVRDSALTACGLLSPKLGGASVFPPQPPSVTTEGAYGALAWNVSTGEDRYRRGLYTFAKRTAPYAMFQTFDGPSGEACVARRDISNTPLQALTLLNDTVFMEAAQALGKHMASEPGLLETRVARLFRRVVTRPPSWDELTALTAFYEKQERRFASGELSAKALCGTDTATPEQAAWTALARAVLNLDEAIVKR</sequence>
<evidence type="ECO:0008006" key="7">
    <source>
        <dbReference type="Google" id="ProtNLM"/>
    </source>
</evidence>
<dbReference type="GO" id="GO:0020037">
    <property type="term" value="F:heme binding"/>
    <property type="evidence" value="ECO:0007669"/>
    <property type="project" value="InterPro"/>
</dbReference>
<accession>A0A7W9W5K7</accession>
<feature type="signal peptide" evidence="1">
    <location>
        <begin position="1"/>
        <end position="21"/>
    </location>
</feature>
<dbReference type="PANTHER" id="PTHR35889">
    <property type="entry name" value="CYCLOINULO-OLIGOSACCHARIDE FRUCTANOTRANSFERASE-RELATED"/>
    <property type="match status" value="1"/>
</dbReference>
<reference evidence="5 6" key="1">
    <citation type="submission" date="2020-08" db="EMBL/GenBank/DDBJ databases">
        <title>Genomic Encyclopedia of Type Strains, Phase IV (KMG-IV): sequencing the most valuable type-strain genomes for metagenomic binning, comparative biology and taxonomic classification.</title>
        <authorList>
            <person name="Goeker M."/>
        </authorList>
    </citation>
    <scope>NUCLEOTIDE SEQUENCE [LARGE SCALE GENOMIC DNA]</scope>
    <source>
        <strain evidence="5 6">DSM 23562</strain>
    </source>
</reference>
<evidence type="ECO:0000259" key="2">
    <source>
        <dbReference type="Pfam" id="PF07583"/>
    </source>
</evidence>
<comment type="caution">
    <text evidence="5">The sequence shown here is derived from an EMBL/GenBank/DDBJ whole genome shotgun (WGS) entry which is preliminary data.</text>
</comment>
<dbReference type="InterPro" id="IPR011429">
    <property type="entry name" value="Cyt_c_Planctomycete-type"/>
</dbReference>
<dbReference type="InterPro" id="IPR036909">
    <property type="entry name" value="Cyt_c-like_dom_sf"/>
</dbReference>
<dbReference type="PANTHER" id="PTHR35889:SF3">
    <property type="entry name" value="F-BOX DOMAIN-CONTAINING PROTEIN"/>
    <property type="match status" value="1"/>
</dbReference>
<dbReference type="Pfam" id="PF07587">
    <property type="entry name" value="PSD1"/>
    <property type="match status" value="1"/>
</dbReference>
<dbReference type="RefSeq" id="WP_184195777.1">
    <property type="nucleotide sequence ID" value="NZ_JACHGW010000002.1"/>
</dbReference>
<dbReference type="Proteomes" id="UP000520814">
    <property type="component" value="Unassembled WGS sequence"/>
</dbReference>
<keyword evidence="1" id="KW-0732">Signal</keyword>
<dbReference type="AlphaFoldDB" id="A0A7W9W5K7"/>